<gene>
    <name evidence="1" type="ORF">G9U52_18500</name>
</gene>
<reference evidence="1" key="1">
    <citation type="submission" date="2020-03" db="EMBL/GenBank/DDBJ databases">
        <title>Draft sequencing of Paenibacilllus sp. S3N08.</title>
        <authorList>
            <person name="Kim D.-U."/>
        </authorList>
    </citation>
    <scope>NUCLEOTIDE SEQUENCE</scope>
    <source>
        <strain evidence="1">S3N08</strain>
    </source>
</reference>
<evidence type="ECO:0000313" key="1">
    <source>
        <dbReference type="EMBL" id="NHN31830.1"/>
    </source>
</evidence>
<protein>
    <submittedName>
        <fullName evidence="1">Uncharacterized protein</fullName>
    </submittedName>
</protein>
<accession>A0ABX0JDQ2</accession>
<keyword evidence="2" id="KW-1185">Reference proteome</keyword>
<dbReference type="Proteomes" id="UP001165962">
    <property type="component" value="Unassembled WGS sequence"/>
</dbReference>
<proteinExistence type="predicted"/>
<sequence>MSKSRAIYSDTQLFAASLFQLKVTVWERTADDIPVRVDDGGIIEKITPLYVKINGAYYERSDCEFRVDTSDVKS</sequence>
<dbReference type="EMBL" id="JAAOIW010000006">
    <property type="protein sequence ID" value="NHN31830.1"/>
    <property type="molecule type" value="Genomic_DNA"/>
</dbReference>
<organism evidence="1 2">
    <name type="scientific">Paenibacillus agricola</name>
    <dbReference type="NCBI Taxonomy" id="2716264"/>
    <lineage>
        <taxon>Bacteria</taxon>
        <taxon>Bacillati</taxon>
        <taxon>Bacillota</taxon>
        <taxon>Bacilli</taxon>
        <taxon>Bacillales</taxon>
        <taxon>Paenibacillaceae</taxon>
        <taxon>Paenibacillus</taxon>
    </lineage>
</organism>
<evidence type="ECO:0000313" key="2">
    <source>
        <dbReference type="Proteomes" id="UP001165962"/>
    </source>
</evidence>
<name>A0ABX0JDQ2_9BACL</name>
<dbReference type="RefSeq" id="WP_166152116.1">
    <property type="nucleotide sequence ID" value="NZ_JAAOIW010000006.1"/>
</dbReference>
<comment type="caution">
    <text evidence="1">The sequence shown here is derived from an EMBL/GenBank/DDBJ whole genome shotgun (WGS) entry which is preliminary data.</text>
</comment>